<feature type="compositionally biased region" description="Basic and acidic residues" evidence="1">
    <location>
        <begin position="122"/>
        <end position="136"/>
    </location>
</feature>
<dbReference type="AlphaFoldDB" id="A0A8H3J4F3"/>
<sequence length="147" mass="16764">MGKNHARNKPFTFYVTNVVDYEAFIRFLNNAGFEIRTEDWRYTKMGILLTFPMRDHAWQFRVVMSGRHVEGDPVTIVRATTQKMGPDTRESKAVPTEAAILDALRDTYKGSKEEEEEEEEEAAKGKAGARDPKGDPPEPQSDNMDTH</sequence>
<organism evidence="2 3">
    <name type="scientific">Heterodermia speciosa</name>
    <dbReference type="NCBI Taxonomy" id="116794"/>
    <lineage>
        <taxon>Eukaryota</taxon>
        <taxon>Fungi</taxon>
        <taxon>Dikarya</taxon>
        <taxon>Ascomycota</taxon>
        <taxon>Pezizomycotina</taxon>
        <taxon>Lecanoromycetes</taxon>
        <taxon>OSLEUM clade</taxon>
        <taxon>Lecanoromycetidae</taxon>
        <taxon>Caliciales</taxon>
        <taxon>Physciaceae</taxon>
        <taxon>Heterodermia</taxon>
    </lineage>
</organism>
<reference evidence="2" key="1">
    <citation type="submission" date="2021-03" db="EMBL/GenBank/DDBJ databases">
        <authorList>
            <person name="Tagirdzhanova G."/>
        </authorList>
    </citation>
    <scope>NUCLEOTIDE SEQUENCE</scope>
</reference>
<protein>
    <submittedName>
        <fullName evidence="2">Uncharacterized protein</fullName>
    </submittedName>
</protein>
<name>A0A8H3J4F3_9LECA</name>
<gene>
    <name evidence="2" type="ORF">HETSPECPRED_002449</name>
</gene>
<evidence type="ECO:0000256" key="1">
    <source>
        <dbReference type="SAM" id="MobiDB-lite"/>
    </source>
</evidence>
<dbReference type="Proteomes" id="UP000664521">
    <property type="component" value="Unassembled WGS sequence"/>
</dbReference>
<feature type="region of interest" description="Disordered" evidence="1">
    <location>
        <begin position="106"/>
        <end position="147"/>
    </location>
</feature>
<keyword evidence="3" id="KW-1185">Reference proteome</keyword>
<dbReference type="EMBL" id="CAJPDS010000156">
    <property type="protein sequence ID" value="CAF9940570.1"/>
    <property type="molecule type" value="Genomic_DNA"/>
</dbReference>
<proteinExistence type="predicted"/>
<evidence type="ECO:0000313" key="3">
    <source>
        <dbReference type="Proteomes" id="UP000664521"/>
    </source>
</evidence>
<accession>A0A8H3J4F3</accession>
<evidence type="ECO:0000313" key="2">
    <source>
        <dbReference type="EMBL" id="CAF9940570.1"/>
    </source>
</evidence>
<comment type="caution">
    <text evidence="2">The sequence shown here is derived from an EMBL/GenBank/DDBJ whole genome shotgun (WGS) entry which is preliminary data.</text>
</comment>